<reference evidence="2" key="2">
    <citation type="submission" date="2015-01" db="EMBL/GenBank/DDBJ databases">
        <title>Evolutionary Origins and Diversification of the Mycorrhizal Mutualists.</title>
        <authorList>
            <consortium name="DOE Joint Genome Institute"/>
            <consortium name="Mycorrhizal Genomics Consortium"/>
            <person name="Kohler A."/>
            <person name="Kuo A."/>
            <person name="Nagy L.G."/>
            <person name="Floudas D."/>
            <person name="Copeland A."/>
            <person name="Barry K.W."/>
            <person name="Cichocki N."/>
            <person name="Veneault-Fourrey C."/>
            <person name="LaButti K."/>
            <person name="Lindquist E.A."/>
            <person name="Lipzen A."/>
            <person name="Lundell T."/>
            <person name="Morin E."/>
            <person name="Murat C."/>
            <person name="Riley R."/>
            <person name="Ohm R."/>
            <person name="Sun H."/>
            <person name="Tunlid A."/>
            <person name="Henrissat B."/>
            <person name="Grigoriev I.V."/>
            <person name="Hibbett D.S."/>
            <person name="Martin F."/>
        </authorList>
    </citation>
    <scope>NUCLEOTIDE SEQUENCE [LARGE SCALE GENOMIC DNA]</scope>
    <source>
        <strain evidence="2">Marx 270</strain>
    </source>
</reference>
<name>A0A0C3PYI3_PISTI</name>
<dbReference type="Proteomes" id="UP000054217">
    <property type="component" value="Unassembled WGS sequence"/>
</dbReference>
<keyword evidence="2" id="KW-1185">Reference proteome</keyword>
<sequence length="69" mass="7728">MQFLYKRVSLPLPSLTVGVTHSVKDRISSGWSKGDKAVARTQHSLIMHYWGVRGSDSDHVIVRAPWSGH</sequence>
<protein>
    <submittedName>
        <fullName evidence="1">Uncharacterized protein</fullName>
    </submittedName>
</protein>
<organism evidence="1 2">
    <name type="scientific">Pisolithus tinctorius Marx 270</name>
    <dbReference type="NCBI Taxonomy" id="870435"/>
    <lineage>
        <taxon>Eukaryota</taxon>
        <taxon>Fungi</taxon>
        <taxon>Dikarya</taxon>
        <taxon>Basidiomycota</taxon>
        <taxon>Agaricomycotina</taxon>
        <taxon>Agaricomycetes</taxon>
        <taxon>Agaricomycetidae</taxon>
        <taxon>Boletales</taxon>
        <taxon>Sclerodermatineae</taxon>
        <taxon>Pisolithaceae</taxon>
        <taxon>Pisolithus</taxon>
    </lineage>
</organism>
<evidence type="ECO:0000313" key="2">
    <source>
        <dbReference type="Proteomes" id="UP000054217"/>
    </source>
</evidence>
<dbReference type="HOGENOM" id="CLU_2776934_0_0_1"/>
<proteinExistence type="predicted"/>
<accession>A0A0C3PYI3</accession>
<gene>
    <name evidence="1" type="ORF">M404DRAFT_991470</name>
</gene>
<reference evidence="1 2" key="1">
    <citation type="submission" date="2014-04" db="EMBL/GenBank/DDBJ databases">
        <authorList>
            <consortium name="DOE Joint Genome Institute"/>
            <person name="Kuo A."/>
            <person name="Kohler A."/>
            <person name="Costa M.D."/>
            <person name="Nagy L.G."/>
            <person name="Floudas D."/>
            <person name="Copeland A."/>
            <person name="Barry K.W."/>
            <person name="Cichocki N."/>
            <person name="Veneault-Fourrey C."/>
            <person name="LaButti K."/>
            <person name="Lindquist E.A."/>
            <person name="Lipzen A."/>
            <person name="Lundell T."/>
            <person name="Morin E."/>
            <person name="Murat C."/>
            <person name="Sun H."/>
            <person name="Tunlid A."/>
            <person name="Henrissat B."/>
            <person name="Grigoriev I.V."/>
            <person name="Hibbett D.S."/>
            <person name="Martin F."/>
            <person name="Nordberg H.P."/>
            <person name="Cantor M.N."/>
            <person name="Hua S.X."/>
        </authorList>
    </citation>
    <scope>NUCLEOTIDE SEQUENCE [LARGE SCALE GENOMIC DNA]</scope>
    <source>
        <strain evidence="1 2">Marx 270</strain>
    </source>
</reference>
<evidence type="ECO:0000313" key="1">
    <source>
        <dbReference type="EMBL" id="KIO14726.1"/>
    </source>
</evidence>
<dbReference type="EMBL" id="KN831944">
    <property type="protein sequence ID" value="KIO14726.1"/>
    <property type="molecule type" value="Genomic_DNA"/>
</dbReference>
<dbReference type="InParanoid" id="A0A0C3PYI3"/>
<dbReference type="AlphaFoldDB" id="A0A0C3PYI3"/>